<feature type="region of interest" description="Disordered" evidence="1">
    <location>
        <begin position="60"/>
        <end position="98"/>
    </location>
</feature>
<accession>A0A1M6PDK3</accession>
<reference evidence="2 3" key="1">
    <citation type="submission" date="2016-11" db="EMBL/GenBank/DDBJ databases">
        <authorList>
            <person name="Jaros S."/>
            <person name="Januszkiewicz K."/>
            <person name="Wedrychowicz H."/>
        </authorList>
    </citation>
    <scope>NUCLEOTIDE SEQUENCE [LARGE SCALE GENOMIC DNA]</scope>
    <source>
        <strain evidence="2 3">GAS499</strain>
    </source>
</reference>
<gene>
    <name evidence="2" type="ORF">SAMN05444159_2309</name>
</gene>
<dbReference type="InterPro" id="IPR018691">
    <property type="entry name" value="DUF2188"/>
</dbReference>
<dbReference type="Pfam" id="PF09954">
    <property type="entry name" value="DUF2188"/>
    <property type="match status" value="1"/>
</dbReference>
<organism evidence="2 3">
    <name type="scientific">Bradyrhizobium lablabi</name>
    <dbReference type="NCBI Taxonomy" id="722472"/>
    <lineage>
        <taxon>Bacteria</taxon>
        <taxon>Pseudomonadati</taxon>
        <taxon>Pseudomonadota</taxon>
        <taxon>Alphaproteobacteria</taxon>
        <taxon>Hyphomicrobiales</taxon>
        <taxon>Nitrobacteraceae</taxon>
        <taxon>Bradyrhizobium</taxon>
    </lineage>
</organism>
<evidence type="ECO:0008006" key="4">
    <source>
        <dbReference type="Google" id="ProtNLM"/>
    </source>
</evidence>
<evidence type="ECO:0000313" key="3">
    <source>
        <dbReference type="Proteomes" id="UP000189935"/>
    </source>
</evidence>
<dbReference type="Proteomes" id="UP000189935">
    <property type="component" value="Chromosome I"/>
</dbReference>
<evidence type="ECO:0000313" key="2">
    <source>
        <dbReference type="EMBL" id="SHK06016.1"/>
    </source>
</evidence>
<evidence type="ECO:0000256" key="1">
    <source>
        <dbReference type="SAM" id="MobiDB-lite"/>
    </source>
</evidence>
<feature type="compositionally biased region" description="Basic and acidic residues" evidence="1">
    <location>
        <begin position="60"/>
        <end position="81"/>
    </location>
</feature>
<name>A0A1M6PDK3_9BRAD</name>
<dbReference type="EMBL" id="LT670844">
    <property type="protein sequence ID" value="SHK06016.1"/>
    <property type="molecule type" value="Genomic_DNA"/>
</dbReference>
<protein>
    <recommendedName>
        <fullName evidence="4">DUF2188 domain-containing protein</fullName>
    </recommendedName>
</protein>
<sequence length="98" mass="10404">MGAEFTPVVPAKASEPAMSHVTYKIVQHDGGWAYTVNGVFSEAFATHAAALSAAKRAAAEQRVPGRTEAIEYETPDGKWHTETSAGGDRPETDVEDTA</sequence>
<dbReference type="AlphaFoldDB" id="A0A1M6PDK3"/>
<proteinExistence type="predicted"/>